<reference evidence="2" key="1">
    <citation type="journal article" date="2022" name="Nat. Commun.">
        <title>Chromosome evolution and the genetic basis of agronomically important traits in greater yam.</title>
        <authorList>
            <person name="Bredeson J.V."/>
            <person name="Lyons J.B."/>
            <person name="Oniyinde I.O."/>
            <person name="Okereke N.R."/>
            <person name="Kolade O."/>
            <person name="Nnabue I."/>
            <person name="Nwadili C.O."/>
            <person name="Hribova E."/>
            <person name="Parker M."/>
            <person name="Nwogha J."/>
            <person name="Shu S."/>
            <person name="Carlson J."/>
            <person name="Kariba R."/>
            <person name="Muthemba S."/>
            <person name="Knop K."/>
            <person name="Barton G.J."/>
            <person name="Sherwood A.V."/>
            <person name="Lopez-Montes A."/>
            <person name="Asiedu R."/>
            <person name="Jamnadass R."/>
            <person name="Muchugi A."/>
            <person name="Goodstein D."/>
            <person name="Egesi C.N."/>
            <person name="Featherston J."/>
            <person name="Asfaw A."/>
            <person name="Simpson G.G."/>
            <person name="Dolezel J."/>
            <person name="Hendre P.S."/>
            <person name="Van Deynze A."/>
            <person name="Kumar P.L."/>
            <person name="Obidiegwu J.E."/>
            <person name="Bhattacharjee R."/>
            <person name="Rokhsar D.S."/>
        </authorList>
    </citation>
    <scope>NUCLEOTIDE SEQUENCE [LARGE SCALE GENOMIC DNA]</scope>
    <source>
        <strain evidence="2">cv. TDa95/00328</strain>
    </source>
</reference>
<dbReference type="Proteomes" id="UP000827976">
    <property type="component" value="Chromosome 8"/>
</dbReference>
<dbReference type="EMBL" id="CM037018">
    <property type="protein sequence ID" value="KAH7674626.1"/>
    <property type="molecule type" value="Genomic_DNA"/>
</dbReference>
<accession>A0ACB7VKK8</accession>
<name>A0ACB7VKK8_DIOAL</name>
<evidence type="ECO:0000313" key="2">
    <source>
        <dbReference type="Proteomes" id="UP000827976"/>
    </source>
</evidence>
<dbReference type="EC" id="6.2.1.3" evidence="1"/>
<proteinExistence type="predicted"/>
<comment type="caution">
    <text evidence="1">The sequence shown here is derived from an EMBL/GenBank/DDBJ whole genome shotgun (WGS) entry which is preliminary data.</text>
</comment>
<keyword evidence="2" id="KW-1185">Reference proteome</keyword>
<keyword evidence="1" id="KW-0436">Ligase</keyword>
<sequence length="596" mass="65433">MILTITPPNSHPILPLLKPFSSLTKNNTMHPLTLKDPNMNTLNHSQQQQQEQEGYIFKCNSPAVLVPEHTTLPDFVLRDAEHFSDKVALVEVMTGMKLTYGEVARETRRFAKALRSLGLRKGHVVVVVLPNVAIYPVVALGIMAAGGVFSGANPLAHAVEIRKQVLDSSAKILVTNGLTYESKVKDLGIPVIVIDDDDTDQGHSSDAIRWTELLEASDRAGGNFIDENVLESDLCALPYSSGTTGISKGVMLTHRNLVSSLCSTLSNVGPEMVGQVTTLGLMPFFHIYGTTGICCATLRNKGKVVVMARFEPRLFMHALITHEVTFAPIVPPIMLAMVNNPVIDEFDLRNLKLKSVMTAAAPLAPQLLSAFEAKFPGVVVQEAYGLTEHSCITLTHGDPSHIAKRNSVGRILPNIEVKFIDPETGLSLPRNTHGEVCVRSQSVMQGYHKNKEETERMIDEEGWLHTGDIGYIDDDGDVFIVDRIKELIKYKGFQVAPAELEDILLSHPSVQDAAVFGIGDEMAGEIPVACVVMKQNAEESEEEIMNHVASNVASYKKLKVLHFVDSIPKSQSGKIMRRLLRDQFNSSSIISQLHQI</sequence>
<evidence type="ECO:0000313" key="1">
    <source>
        <dbReference type="EMBL" id="KAH7674626.1"/>
    </source>
</evidence>
<protein>
    <submittedName>
        <fullName evidence="1">4-coumarate--CoA ligase protein</fullName>
        <ecNumber evidence="1">6.2.1.3</ecNumber>
    </submittedName>
</protein>
<gene>
    <name evidence="1" type="ORF">IHE45_08G086500</name>
</gene>
<organism evidence="1 2">
    <name type="scientific">Dioscorea alata</name>
    <name type="common">Purple yam</name>
    <dbReference type="NCBI Taxonomy" id="55571"/>
    <lineage>
        <taxon>Eukaryota</taxon>
        <taxon>Viridiplantae</taxon>
        <taxon>Streptophyta</taxon>
        <taxon>Embryophyta</taxon>
        <taxon>Tracheophyta</taxon>
        <taxon>Spermatophyta</taxon>
        <taxon>Magnoliopsida</taxon>
        <taxon>Liliopsida</taxon>
        <taxon>Dioscoreales</taxon>
        <taxon>Dioscoreaceae</taxon>
        <taxon>Dioscorea</taxon>
    </lineage>
</organism>